<dbReference type="NCBIfam" id="NF003739">
    <property type="entry name" value="PRK05335.1"/>
    <property type="match status" value="1"/>
</dbReference>
<comment type="subcellular location">
    <subcellularLocation>
        <location evidence="10">Cytoplasm</location>
    </subcellularLocation>
</comment>
<dbReference type="PANTHER" id="PTHR11806:SF2">
    <property type="entry name" value="METHYLENETETRAHYDROFOLATE--TRNA-(URACIL-5-)-METHYLTRANSFERASE TRMFO"/>
    <property type="match status" value="1"/>
</dbReference>
<dbReference type="Gene3D" id="3.50.50.60">
    <property type="entry name" value="FAD/NAD(P)-binding domain"/>
    <property type="match status" value="2"/>
</dbReference>
<keyword evidence="3 10" id="KW-0489">Methyltransferase</keyword>
<comment type="function">
    <text evidence="10">Catalyzes the folate-dependent formation of 5-methyl-uridine at position 54 (M-5-U54) in all tRNAs.</text>
</comment>
<evidence type="ECO:0000256" key="4">
    <source>
        <dbReference type="ARBA" id="ARBA00022630"/>
    </source>
</evidence>
<feature type="domain" description="MnmG N-terminal" evidence="11">
    <location>
        <begin position="4"/>
        <end position="369"/>
    </location>
</feature>
<evidence type="ECO:0000256" key="5">
    <source>
        <dbReference type="ARBA" id="ARBA00022679"/>
    </source>
</evidence>
<dbReference type="EMBL" id="BSDY01000006">
    <property type="protein sequence ID" value="GLI56184.1"/>
    <property type="molecule type" value="Genomic_DNA"/>
</dbReference>
<gene>
    <name evidence="10 12" type="primary">trmFO</name>
    <name evidence="12" type="ORF">PM10SUCC1_16980</name>
</gene>
<dbReference type="NCBIfam" id="TIGR00137">
    <property type="entry name" value="gid_trmFO"/>
    <property type="match status" value="1"/>
</dbReference>
<dbReference type="GO" id="GO:0002098">
    <property type="term" value="P:tRNA wobble uridine modification"/>
    <property type="evidence" value="ECO:0007669"/>
    <property type="project" value="TreeGrafter"/>
</dbReference>
<dbReference type="InterPro" id="IPR004417">
    <property type="entry name" value="TrmFO"/>
</dbReference>
<keyword evidence="8 10" id="KW-0521">NADP</keyword>
<keyword evidence="5 10" id="KW-0808">Transferase</keyword>
<comment type="cofactor">
    <cofactor evidence="1 10">
        <name>FAD</name>
        <dbReference type="ChEBI" id="CHEBI:57692"/>
    </cofactor>
</comment>
<comment type="catalytic activity">
    <reaction evidence="10">
        <text>uridine(54) in tRNA + (6R)-5,10-methylene-5,6,7,8-tetrahydrofolate + NADPH + H(+) = 5-methyluridine(54) in tRNA + (6S)-5,6,7,8-tetrahydrofolate + NADP(+)</text>
        <dbReference type="Rhea" id="RHEA:62372"/>
        <dbReference type="Rhea" id="RHEA-COMP:10167"/>
        <dbReference type="Rhea" id="RHEA-COMP:10193"/>
        <dbReference type="ChEBI" id="CHEBI:15378"/>
        <dbReference type="ChEBI" id="CHEBI:15636"/>
        <dbReference type="ChEBI" id="CHEBI:57453"/>
        <dbReference type="ChEBI" id="CHEBI:57783"/>
        <dbReference type="ChEBI" id="CHEBI:58349"/>
        <dbReference type="ChEBI" id="CHEBI:65315"/>
        <dbReference type="ChEBI" id="CHEBI:74447"/>
        <dbReference type="EC" id="2.1.1.74"/>
    </reaction>
</comment>
<evidence type="ECO:0000256" key="8">
    <source>
        <dbReference type="ARBA" id="ARBA00022857"/>
    </source>
</evidence>
<evidence type="ECO:0000259" key="11">
    <source>
        <dbReference type="Pfam" id="PF01134"/>
    </source>
</evidence>
<dbReference type="HAMAP" id="MF_01037">
    <property type="entry name" value="TrmFO"/>
    <property type="match status" value="1"/>
</dbReference>
<protein>
    <recommendedName>
        <fullName evidence="10">Methylenetetrahydrofolate--tRNA-(uracil-5-)-methyltransferase TrmFO</fullName>
        <ecNumber evidence="10">2.1.1.74</ecNumber>
    </recommendedName>
    <alternativeName>
        <fullName evidence="10">Folate-dependent tRNA (uracil-5-)-methyltransferase</fullName>
    </alternativeName>
    <alternativeName>
        <fullName evidence="10">Folate-dependent tRNA(M-5-U54)-methyltransferase</fullName>
    </alternativeName>
</protein>
<keyword evidence="9 10" id="KW-0520">NAD</keyword>
<name>A0A9W6GJ89_9FUSO</name>
<keyword evidence="13" id="KW-1185">Reference proteome</keyword>
<evidence type="ECO:0000256" key="7">
    <source>
        <dbReference type="ARBA" id="ARBA00022827"/>
    </source>
</evidence>
<dbReference type="InterPro" id="IPR036188">
    <property type="entry name" value="FAD/NAD-bd_sf"/>
</dbReference>
<reference evidence="12" key="1">
    <citation type="submission" date="2022-12" db="EMBL/GenBank/DDBJ databases">
        <title>Reference genome sequencing for broad-spectrum identification of bacterial and archaeal isolates by mass spectrometry.</title>
        <authorList>
            <person name="Sekiguchi Y."/>
            <person name="Tourlousse D.M."/>
        </authorList>
    </citation>
    <scope>NUCLEOTIDE SEQUENCE</scope>
    <source>
        <strain evidence="12">10succ1</strain>
    </source>
</reference>
<accession>A0A9W6GJ89</accession>
<dbReference type="EC" id="2.1.1.74" evidence="10"/>
<evidence type="ECO:0000256" key="6">
    <source>
        <dbReference type="ARBA" id="ARBA00022694"/>
    </source>
</evidence>
<proteinExistence type="inferred from homology"/>
<dbReference type="GO" id="GO:0005829">
    <property type="term" value="C:cytosol"/>
    <property type="evidence" value="ECO:0007669"/>
    <property type="project" value="TreeGrafter"/>
</dbReference>
<comment type="catalytic activity">
    <reaction evidence="10">
        <text>uridine(54) in tRNA + (6R)-5,10-methylene-5,6,7,8-tetrahydrofolate + NADH + H(+) = 5-methyluridine(54) in tRNA + (6S)-5,6,7,8-tetrahydrofolate + NAD(+)</text>
        <dbReference type="Rhea" id="RHEA:16873"/>
        <dbReference type="Rhea" id="RHEA-COMP:10167"/>
        <dbReference type="Rhea" id="RHEA-COMP:10193"/>
        <dbReference type="ChEBI" id="CHEBI:15378"/>
        <dbReference type="ChEBI" id="CHEBI:15636"/>
        <dbReference type="ChEBI" id="CHEBI:57453"/>
        <dbReference type="ChEBI" id="CHEBI:57540"/>
        <dbReference type="ChEBI" id="CHEBI:57945"/>
        <dbReference type="ChEBI" id="CHEBI:65315"/>
        <dbReference type="ChEBI" id="CHEBI:74447"/>
        <dbReference type="EC" id="2.1.1.74"/>
    </reaction>
</comment>
<keyword evidence="7 10" id="KW-0274">FAD</keyword>
<dbReference type="Proteomes" id="UP001144471">
    <property type="component" value="Unassembled WGS sequence"/>
</dbReference>
<sequence>MKKEVVVIGAGLAGSEAAYQLAKRGIKVKLYEMRPSVKTEAHTTNDFAELVCSNSLGGNAVSNASGLMKEELRRMGSLLVRIADETKVPAGQALAVDREGFSRRVTEILEAEENIEIIREELKEVPREGIVLVASGPLASAALAEDIKKLTKDEHLYFYDAAAPIVTLESIDQDKVYYQSRYDKGDGEYINCGMTKEQYENFYHELINAETIPLKKFEEEKLFEACMPVEKMASRGEKTLLFGPLKPKGLTNPRLPEGVKDYAVVQLRQDDKEGKLYNLVGFQTNLKWGEQKRVFSMIPGLENAEFIRLGVMHRNTFINSTKVLNPTLNLKSHEDIYFAGQITGGEGYVVAMATGMMAAINIANKLEGKAPFVLDDRSPTGAIIKYITEEKKDFQPMGPNFGIVRSLEGKRIKDKRERYSKVAEIALEYLDEKLKELN</sequence>
<dbReference type="Pfam" id="PF01134">
    <property type="entry name" value="GIDA"/>
    <property type="match status" value="1"/>
</dbReference>
<evidence type="ECO:0000256" key="10">
    <source>
        <dbReference type="HAMAP-Rule" id="MF_01037"/>
    </source>
</evidence>
<evidence type="ECO:0000313" key="13">
    <source>
        <dbReference type="Proteomes" id="UP001144471"/>
    </source>
</evidence>
<evidence type="ECO:0000256" key="1">
    <source>
        <dbReference type="ARBA" id="ARBA00001974"/>
    </source>
</evidence>
<evidence type="ECO:0000256" key="3">
    <source>
        <dbReference type="ARBA" id="ARBA00022603"/>
    </source>
</evidence>
<dbReference type="InterPro" id="IPR040131">
    <property type="entry name" value="MnmG_N"/>
</dbReference>
<organism evidence="12 13">
    <name type="scientific">Propionigenium maris DSM 9537</name>
    <dbReference type="NCBI Taxonomy" id="1123000"/>
    <lineage>
        <taxon>Bacteria</taxon>
        <taxon>Fusobacteriati</taxon>
        <taxon>Fusobacteriota</taxon>
        <taxon>Fusobacteriia</taxon>
        <taxon>Fusobacteriales</taxon>
        <taxon>Fusobacteriaceae</taxon>
        <taxon>Propionigenium</taxon>
    </lineage>
</organism>
<dbReference type="GO" id="GO:0050660">
    <property type="term" value="F:flavin adenine dinucleotide binding"/>
    <property type="evidence" value="ECO:0007669"/>
    <property type="project" value="UniProtKB-UniRule"/>
</dbReference>
<dbReference type="InterPro" id="IPR002218">
    <property type="entry name" value="MnmG-rel"/>
</dbReference>
<evidence type="ECO:0000313" key="12">
    <source>
        <dbReference type="EMBL" id="GLI56184.1"/>
    </source>
</evidence>
<keyword evidence="6 10" id="KW-0819">tRNA processing</keyword>
<keyword evidence="4 10" id="KW-0285">Flavoprotein</keyword>
<dbReference type="RefSeq" id="WP_281835135.1">
    <property type="nucleotide sequence ID" value="NZ_BSDY01000006.1"/>
</dbReference>
<comment type="similarity">
    <text evidence="10">Belongs to the MnmG family. TrmFO subfamily.</text>
</comment>
<feature type="binding site" evidence="10">
    <location>
        <begin position="9"/>
        <end position="14"/>
    </location>
    <ligand>
        <name>FAD</name>
        <dbReference type="ChEBI" id="CHEBI:57692"/>
    </ligand>
</feature>
<dbReference type="SUPFAM" id="SSF51905">
    <property type="entry name" value="FAD/NAD(P)-binding domain"/>
    <property type="match status" value="1"/>
</dbReference>
<dbReference type="GO" id="GO:0030488">
    <property type="term" value="P:tRNA methylation"/>
    <property type="evidence" value="ECO:0007669"/>
    <property type="project" value="TreeGrafter"/>
</dbReference>
<comment type="caution">
    <text evidence="12">The sequence shown here is derived from an EMBL/GenBank/DDBJ whole genome shotgun (WGS) entry which is preliminary data.</text>
</comment>
<dbReference type="PRINTS" id="PR00411">
    <property type="entry name" value="PNDRDTASEI"/>
</dbReference>
<dbReference type="GO" id="GO:0047151">
    <property type="term" value="F:tRNA (uracil(54)-C5)-methyltransferase activity, 5,10-methylenetetrahydrofolate-dependent"/>
    <property type="evidence" value="ECO:0007669"/>
    <property type="project" value="UniProtKB-UniRule"/>
</dbReference>
<evidence type="ECO:0000256" key="9">
    <source>
        <dbReference type="ARBA" id="ARBA00023027"/>
    </source>
</evidence>
<dbReference type="AlphaFoldDB" id="A0A9W6GJ89"/>
<evidence type="ECO:0000256" key="2">
    <source>
        <dbReference type="ARBA" id="ARBA00022490"/>
    </source>
</evidence>
<keyword evidence="2 10" id="KW-0963">Cytoplasm</keyword>
<dbReference type="PANTHER" id="PTHR11806">
    <property type="entry name" value="GLUCOSE INHIBITED DIVISION PROTEIN A"/>
    <property type="match status" value="1"/>
</dbReference>